<organism evidence="1 2">
    <name type="scientific">Ruthenibacterium lactatiformans</name>
    <dbReference type="NCBI Taxonomy" id="1550024"/>
    <lineage>
        <taxon>Bacteria</taxon>
        <taxon>Bacillati</taxon>
        <taxon>Bacillota</taxon>
        <taxon>Clostridia</taxon>
        <taxon>Eubacteriales</taxon>
        <taxon>Oscillospiraceae</taxon>
        <taxon>Ruthenibacterium</taxon>
    </lineage>
</organism>
<keyword evidence="2" id="KW-1185">Reference proteome</keyword>
<evidence type="ECO:0000313" key="1">
    <source>
        <dbReference type="EMBL" id="KJF40239.1"/>
    </source>
</evidence>
<comment type="caution">
    <text evidence="1">The sequence shown here is derived from an EMBL/GenBank/DDBJ whole genome shotgun (WGS) entry which is preliminary data.</text>
</comment>
<dbReference type="GeneID" id="42856460"/>
<reference evidence="1" key="1">
    <citation type="submission" date="2015-02" db="EMBL/GenBank/DDBJ databases">
        <title>A novel member of the family Ruminococcaceae isolated from human feces.</title>
        <authorList>
            <person name="Shkoporov A.N."/>
            <person name="Chaplin A.V."/>
            <person name="Motuzova O.V."/>
            <person name="Kafarskaia L.I."/>
            <person name="Khokhlova E.V."/>
            <person name="Efimov B.A."/>
        </authorList>
    </citation>
    <scope>NUCLEOTIDE SEQUENCE [LARGE SCALE GENOMIC DNA]</scope>
    <source>
        <strain evidence="1">585-1</strain>
    </source>
</reference>
<evidence type="ECO:0000313" key="2">
    <source>
        <dbReference type="Proteomes" id="UP000032483"/>
    </source>
</evidence>
<sequence length="267" mass="29652">MRYAFKKARALRINNLETDELEVRLVDLKTVTWTNGQETVYAEGTDGAKLAAFDNNKISTLKATNGTVDTGYLAMAVGADEEVIQNGSEISLCEIYKVTNATKITLNHKATGAVGAEIKFIYAVDKQKNKIDTYDQAAEASETAFAYAPDTKEITLPTGKFKIGDRVMVEYHPKFSEYRKIVNDSNKFSKSGRIVLDAWFHDICEDVDVPLQVVMERGKVSGNFELAFGDQAAVMNVEIEGMTGTCSDETQALWTLYDYDMSKIIDT</sequence>
<proteinExistence type="predicted"/>
<dbReference type="EMBL" id="JXXK01000008">
    <property type="protein sequence ID" value="KJF40239.1"/>
    <property type="molecule type" value="Genomic_DNA"/>
</dbReference>
<protein>
    <submittedName>
        <fullName evidence="1">Uncharacterized protein</fullName>
    </submittedName>
</protein>
<gene>
    <name evidence="1" type="ORF">TQ39_07520</name>
</gene>
<dbReference type="AlphaFoldDB" id="A0A0D8J0H1"/>
<accession>A0A0D8J0H1</accession>
<dbReference type="RefSeq" id="WP_050005089.1">
    <property type="nucleotide sequence ID" value="NZ_JXXK01000008.1"/>
</dbReference>
<name>A0A0D8J0H1_9FIRM</name>
<dbReference type="Proteomes" id="UP000032483">
    <property type="component" value="Unassembled WGS sequence"/>
</dbReference>